<reference evidence="3" key="2">
    <citation type="submission" date="2025-08" db="UniProtKB">
        <authorList>
            <consortium name="Ensembl"/>
        </authorList>
    </citation>
    <scope>IDENTIFICATION</scope>
</reference>
<evidence type="ECO:0000313" key="4">
    <source>
        <dbReference type="Proteomes" id="UP000694429"/>
    </source>
</evidence>
<keyword evidence="2" id="KW-0732">Signal</keyword>
<dbReference type="Gene3D" id="1.20.920.50">
    <property type="match status" value="1"/>
</dbReference>
<dbReference type="PANTHER" id="PTHR31708:SF0">
    <property type="entry name" value="ABPBG26-RELATED"/>
    <property type="match status" value="1"/>
</dbReference>
<reference evidence="3" key="1">
    <citation type="submission" date="2019-03" db="EMBL/GenBank/DDBJ databases">
        <authorList>
            <person name="Warren W.C."/>
            <person name="Johnson G.S."/>
        </authorList>
    </citation>
    <scope>NUCLEOTIDE SEQUENCE [LARGE SCALE GENOMIC DNA]</scope>
    <source>
        <strain evidence="3">Basenji</strain>
    </source>
</reference>
<dbReference type="SUPFAM" id="SSF48201">
    <property type="entry name" value="Uteroglobin-like"/>
    <property type="match status" value="1"/>
</dbReference>
<comment type="similarity">
    <text evidence="1">Belongs to the secretoglobin family.</text>
</comment>
<evidence type="ECO:0000256" key="2">
    <source>
        <dbReference type="SAM" id="SignalP"/>
    </source>
</evidence>
<dbReference type="Proteomes" id="UP000694429">
    <property type="component" value="Chromosome 1"/>
</dbReference>
<dbReference type="InterPro" id="IPR015332">
    <property type="entry name" value="CH2-like"/>
</dbReference>
<evidence type="ECO:0000256" key="1">
    <source>
        <dbReference type="ARBA" id="ARBA00008650"/>
    </source>
</evidence>
<dbReference type="GO" id="GO:0005615">
    <property type="term" value="C:extracellular space"/>
    <property type="evidence" value="ECO:0007669"/>
    <property type="project" value="InterPro"/>
</dbReference>
<proteinExistence type="inferred from homology"/>
<protein>
    <submittedName>
        <fullName evidence="3">Uncharacterized protein</fullName>
    </submittedName>
</protein>
<feature type="signal peptide" evidence="2">
    <location>
        <begin position="1"/>
        <end position="17"/>
    </location>
</feature>
<dbReference type="PANTHER" id="PTHR31708">
    <property type="entry name" value="ABPBG26-RELATED"/>
    <property type="match status" value="1"/>
</dbReference>
<dbReference type="InterPro" id="IPR053723">
    <property type="entry name" value="Secretoglobin_Domain_sf"/>
</dbReference>
<sequence length="122" mass="13509">MKGTLLVLTLLVTQDLGIEMACPLFYSVFGTLAIGKELPLNTALRLANATEAEKAAMGKIQDCYNEKGLDAKILDLILLRMEGSCRFYFRNIETDHLTLDRLLGKGLLGLVRLLGFGLFYPL</sequence>
<feature type="chain" id="PRO_5034648088" evidence="2">
    <location>
        <begin position="18"/>
        <end position="122"/>
    </location>
</feature>
<name>A0A8C0M1T5_CANLF</name>
<accession>A0A8C0M1T5</accession>
<dbReference type="InterPro" id="IPR035960">
    <property type="entry name" value="Secretoglobin_sf"/>
</dbReference>
<dbReference type="AlphaFoldDB" id="A0A8C0M1T5"/>
<dbReference type="Ensembl" id="ENSCAFT00030003070.1">
    <property type="protein sequence ID" value="ENSCAFP00030002723.1"/>
    <property type="gene ID" value="ENSCAFG00030001712.1"/>
</dbReference>
<dbReference type="Pfam" id="PF09252">
    <property type="entry name" value="Feld-I_B"/>
    <property type="match status" value="1"/>
</dbReference>
<organism evidence="3 4">
    <name type="scientific">Canis lupus familiaris</name>
    <name type="common">Dog</name>
    <name type="synonym">Canis familiaris</name>
    <dbReference type="NCBI Taxonomy" id="9615"/>
    <lineage>
        <taxon>Eukaryota</taxon>
        <taxon>Metazoa</taxon>
        <taxon>Chordata</taxon>
        <taxon>Craniata</taxon>
        <taxon>Vertebrata</taxon>
        <taxon>Euteleostomi</taxon>
        <taxon>Mammalia</taxon>
        <taxon>Eutheria</taxon>
        <taxon>Laurasiatheria</taxon>
        <taxon>Carnivora</taxon>
        <taxon>Caniformia</taxon>
        <taxon>Canidae</taxon>
        <taxon>Canis</taxon>
    </lineage>
</organism>
<evidence type="ECO:0000313" key="3">
    <source>
        <dbReference type="Ensembl" id="ENSCAFP00030002723.1"/>
    </source>
</evidence>